<name>A0A1G6RSM4_9BACL</name>
<dbReference type="Pfam" id="PF02826">
    <property type="entry name" value="2-Hacid_dh_C"/>
    <property type="match status" value="1"/>
</dbReference>
<dbReference type="SUPFAM" id="SSF52283">
    <property type="entry name" value="Formate/glycerate dehydrogenase catalytic domain-like"/>
    <property type="match status" value="1"/>
</dbReference>
<dbReference type="InterPro" id="IPR006140">
    <property type="entry name" value="D-isomer_DH_NAD-bd"/>
</dbReference>
<dbReference type="Gene3D" id="3.40.50.720">
    <property type="entry name" value="NAD(P)-binding Rossmann-like Domain"/>
    <property type="match status" value="2"/>
</dbReference>
<dbReference type="SUPFAM" id="SSF51735">
    <property type="entry name" value="NAD(P)-binding Rossmann-fold domains"/>
    <property type="match status" value="1"/>
</dbReference>
<dbReference type="STRING" id="1236220.SAMN04488112_13015"/>
<dbReference type="Proteomes" id="UP000199387">
    <property type="component" value="Unassembled WGS sequence"/>
</dbReference>
<dbReference type="GO" id="GO:0051287">
    <property type="term" value="F:NAD binding"/>
    <property type="evidence" value="ECO:0007669"/>
    <property type="project" value="InterPro"/>
</dbReference>
<evidence type="ECO:0000313" key="4">
    <source>
        <dbReference type="EMBL" id="SDD06965.1"/>
    </source>
</evidence>
<keyword evidence="2" id="KW-0520">NAD</keyword>
<reference evidence="4 5" key="1">
    <citation type="submission" date="2016-10" db="EMBL/GenBank/DDBJ databases">
        <authorList>
            <person name="de Groot N.N."/>
        </authorList>
    </citation>
    <scope>NUCLEOTIDE SEQUENCE [LARGE SCALE GENOMIC DNA]</scope>
    <source>
        <strain evidence="4 5">DSM 45514</strain>
    </source>
</reference>
<organism evidence="4 5">
    <name type="scientific">Melghirimyces thermohalophilus</name>
    <dbReference type="NCBI Taxonomy" id="1236220"/>
    <lineage>
        <taxon>Bacteria</taxon>
        <taxon>Bacillati</taxon>
        <taxon>Bacillota</taxon>
        <taxon>Bacilli</taxon>
        <taxon>Bacillales</taxon>
        <taxon>Thermoactinomycetaceae</taxon>
        <taxon>Melghirimyces</taxon>
    </lineage>
</organism>
<proteinExistence type="predicted"/>
<dbReference type="RefSeq" id="WP_091573113.1">
    <property type="nucleotide sequence ID" value="NZ_FMZA01000030.1"/>
</dbReference>
<dbReference type="FunFam" id="3.40.50.720:FF:000363">
    <property type="entry name" value="D-isomer specific 2-hydroxyacid dehydrogenase"/>
    <property type="match status" value="1"/>
</dbReference>
<dbReference type="EMBL" id="FMZA01000030">
    <property type="protein sequence ID" value="SDD06965.1"/>
    <property type="molecule type" value="Genomic_DNA"/>
</dbReference>
<evidence type="ECO:0000256" key="2">
    <source>
        <dbReference type="ARBA" id="ARBA00023027"/>
    </source>
</evidence>
<dbReference type="GO" id="GO:0016616">
    <property type="term" value="F:oxidoreductase activity, acting on the CH-OH group of donors, NAD or NADP as acceptor"/>
    <property type="evidence" value="ECO:0007669"/>
    <property type="project" value="InterPro"/>
</dbReference>
<dbReference type="InterPro" id="IPR036291">
    <property type="entry name" value="NAD(P)-bd_dom_sf"/>
</dbReference>
<dbReference type="PANTHER" id="PTHR43333">
    <property type="entry name" value="2-HACID_DH_C DOMAIN-CONTAINING PROTEIN"/>
    <property type="match status" value="1"/>
</dbReference>
<dbReference type="PROSITE" id="PS00671">
    <property type="entry name" value="D_2_HYDROXYACID_DH_3"/>
    <property type="match status" value="1"/>
</dbReference>
<protein>
    <submittedName>
        <fullName evidence="4">Phosphoglycerate dehydrogenase</fullName>
    </submittedName>
</protein>
<dbReference type="InterPro" id="IPR029753">
    <property type="entry name" value="D-isomer_DH_CS"/>
</dbReference>
<evidence type="ECO:0000256" key="1">
    <source>
        <dbReference type="ARBA" id="ARBA00023002"/>
    </source>
</evidence>
<feature type="domain" description="D-isomer specific 2-hydroxyacid dehydrogenase NAD-binding" evidence="3">
    <location>
        <begin position="105"/>
        <end position="279"/>
    </location>
</feature>
<dbReference type="CDD" id="cd05300">
    <property type="entry name" value="2-Hacid_dh_1"/>
    <property type="match status" value="1"/>
</dbReference>
<evidence type="ECO:0000313" key="5">
    <source>
        <dbReference type="Proteomes" id="UP000199387"/>
    </source>
</evidence>
<dbReference type="AlphaFoldDB" id="A0A1G6RSM4"/>
<keyword evidence="5" id="KW-1185">Reference proteome</keyword>
<sequence>MAHIASSAKISQRHRQRLQEKFPEVRFSFYEGIHEVLEQAADADGLITYGEDLTGERLRRLPRLRWIHVISAGVEQLPFSELEQAGILVTNSRGIHEVPMGEYTVAVMLDWVRKLSVFRDRQRERRWDPSIRVGELAGKTAAILGAGAIGQGIAKRLQAFDMKVWGVNTTGKPLPQFDQVGTLADLKPILEEADFVVVTLPHTPQTEGLLGEEAFGWMKPTSFLINIARGPVVVERALLRALNQRQIGGAVLDVFDQEPLQEDHPFWEMDNLLITPHISGRSPLYMTRALEIFERNLPVYLSGNGAYINRLDLSRGY</sequence>
<dbReference type="OrthoDB" id="9805416at2"/>
<dbReference type="PANTHER" id="PTHR43333:SF1">
    <property type="entry name" value="D-ISOMER SPECIFIC 2-HYDROXYACID DEHYDROGENASE NAD-BINDING DOMAIN-CONTAINING PROTEIN"/>
    <property type="match status" value="1"/>
</dbReference>
<evidence type="ECO:0000259" key="3">
    <source>
        <dbReference type="Pfam" id="PF02826"/>
    </source>
</evidence>
<gene>
    <name evidence="4" type="ORF">SAMN04488112_13015</name>
</gene>
<accession>A0A1G6RSM4</accession>
<keyword evidence="1" id="KW-0560">Oxidoreductase</keyword>